<evidence type="ECO:0000259" key="2">
    <source>
        <dbReference type="PROSITE" id="PS51819"/>
    </source>
</evidence>
<dbReference type="RefSeq" id="WP_343927667.1">
    <property type="nucleotide sequence ID" value="NZ_BAAAEN010000009.1"/>
</dbReference>
<organism evidence="3 4">
    <name type="scientific">Pigmentiphaga daeguensis</name>
    <dbReference type="NCBI Taxonomy" id="414049"/>
    <lineage>
        <taxon>Bacteria</taxon>
        <taxon>Pseudomonadati</taxon>
        <taxon>Pseudomonadota</taxon>
        <taxon>Betaproteobacteria</taxon>
        <taxon>Burkholderiales</taxon>
        <taxon>Alcaligenaceae</taxon>
        <taxon>Pigmentiphaga</taxon>
    </lineage>
</organism>
<dbReference type="InterPro" id="IPR037523">
    <property type="entry name" value="VOC_core"/>
</dbReference>
<keyword evidence="4" id="KW-1185">Reference proteome</keyword>
<gene>
    <name evidence="3" type="ORF">GCM10009097_27120</name>
</gene>
<evidence type="ECO:0000256" key="1">
    <source>
        <dbReference type="SAM" id="MobiDB-lite"/>
    </source>
</evidence>
<feature type="region of interest" description="Disordered" evidence="1">
    <location>
        <begin position="1"/>
        <end position="25"/>
    </location>
</feature>
<sequence length="316" mass="34970">MSSSPNASATLAGKTTAAAPGAPSAHGLALRGVDHTARPTWKLRETVAFYRDILGLPLIHVISARGWGPATHPDFLHFFFDSGNGSTIAFFYYLGSEPPEAMRDRPVMAPVPDDHVFDATHTAWLVQGQDELRAWKKKLEDAGLQVSVETTHEVIESIYVRDPNGYFIEFTRKLRPLTQVDALDGHLTLQAALEAEDEARAGQRRVSDIAEIWSRKARLVAEHVQPGQAQATPAVRIFVPRVREFAAIVEDARGRGDCRVQALGDYDRIESDGPIEFRRKTLGLKPAIWYGLFTGGVQGRIETLDRDRVRIIPEAA</sequence>
<evidence type="ECO:0000313" key="3">
    <source>
        <dbReference type="EMBL" id="GAA0508570.1"/>
    </source>
</evidence>
<feature type="compositionally biased region" description="Low complexity" evidence="1">
    <location>
        <begin position="7"/>
        <end position="25"/>
    </location>
</feature>
<dbReference type="Proteomes" id="UP001501706">
    <property type="component" value="Unassembled WGS sequence"/>
</dbReference>
<dbReference type="InterPro" id="IPR029068">
    <property type="entry name" value="Glyas_Bleomycin-R_OHBP_Dase"/>
</dbReference>
<evidence type="ECO:0000313" key="4">
    <source>
        <dbReference type="Proteomes" id="UP001501706"/>
    </source>
</evidence>
<dbReference type="Pfam" id="PF00903">
    <property type="entry name" value="Glyoxalase"/>
    <property type="match status" value="1"/>
</dbReference>
<dbReference type="PROSITE" id="PS51819">
    <property type="entry name" value="VOC"/>
    <property type="match status" value="1"/>
</dbReference>
<comment type="caution">
    <text evidence="3">The sequence shown here is derived from an EMBL/GenBank/DDBJ whole genome shotgun (WGS) entry which is preliminary data.</text>
</comment>
<proteinExistence type="predicted"/>
<dbReference type="CDD" id="cd06587">
    <property type="entry name" value="VOC"/>
    <property type="match status" value="1"/>
</dbReference>
<dbReference type="InterPro" id="IPR004360">
    <property type="entry name" value="Glyas_Fos-R_dOase_dom"/>
</dbReference>
<accession>A0ABN1BZI4</accession>
<dbReference type="EMBL" id="BAAAEN010000009">
    <property type="protein sequence ID" value="GAA0508570.1"/>
    <property type="molecule type" value="Genomic_DNA"/>
</dbReference>
<name>A0ABN1BZI4_9BURK</name>
<protein>
    <recommendedName>
        <fullName evidence="2">VOC domain-containing protein</fullName>
    </recommendedName>
</protein>
<reference evidence="3 4" key="1">
    <citation type="journal article" date="2019" name="Int. J. Syst. Evol. Microbiol.">
        <title>The Global Catalogue of Microorganisms (GCM) 10K type strain sequencing project: providing services to taxonomists for standard genome sequencing and annotation.</title>
        <authorList>
            <consortium name="The Broad Institute Genomics Platform"/>
            <consortium name="The Broad Institute Genome Sequencing Center for Infectious Disease"/>
            <person name="Wu L."/>
            <person name="Ma J."/>
        </authorList>
    </citation>
    <scope>NUCLEOTIDE SEQUENCE [LARGE SCALE GENOMIC DNA]</scope>
    <source>
        <strain evidence="3 4">JCM 14330</strain>
    </source>
</reference>
<dbReference type="SUPFAM" id="SSF54593">
    <property type="entry name" value="Glyoxalase/Bleomycin resistance protein/Dihydroxybiphenyl dioxygenase"/>
    <property type="match status" value="1"/>
</dbReference>
<feature type="domain" description="VOC" evidence="2">
    <location>
        <begin position="32"/>
        <end position="173"/>
    </location>
</feature>
<dbReference type="Gene3D" id="3.10.180.10">
    <property type="entry name" value="2,3-Dihydroxybiphenyl 1,2-Dioxygenase, domain 1"/>
    <property type="match status" value="1"/>
</dbReference>